<feature type="transmembrane region" description="Helical" evidence="9">
    <location>
        <begin position="285"/>
        <end position="306"/>
    </location>
</feature>
<reference evidence="10 11" key="1">
    <citation type="submission" date="2019-12" db="EMBL/GenBank/DDBJ databases">
        <title>Comparative genomics gives insights into the taxonomy of the Azoarcus-Aromatoleum group and reveals separate origins of nif in the plant-associated Azoarcus and non-plant-associated Aromatoleum sub-groups.</title>
        <authorList>
            <person name="Lafos M."/>
            <person name="Maluk M."/>
            <person name="Batista M."/>
            <person name="Junghare M."/>
            <person name="Carmona M."/>
            <person name="Faoro H."/>
            <person name="Cruz L.M."/>
            <person name="Battistoni F."/>
            <person name="De Souza E."/>
            <person name="Pedrosa F."/>
            <person name="Chen W.-M."/>
            <person name="Poole P.S."/>
            <person name="Dixon R.A."/>
            <person name="James E.K."/>
        </authorList>
    </citation>
    <scope>NUCLEOTIDE SEQUENCE [LARGE SCALE GENOMIC DNA]</scope>
    <source>
        <strain evidence="10 11">Td21</strain>
    </source>
</reference>
<proteinExistence type="inferred from homology"/>
<comment type="similarity">
    <text evidence="3 9">Belongs to the CobD/CbiB family.</text>
</comment>
<evidence type="ECO:0000256" key="7">
    <source>
        <dbReference type="ARBA" id="ARBA00022989"/>
    </source>
</evidence>
<dbReference type="PANTHER" id="PTHR34308">
    <property type="entry name" value="COBALAMIN BIOSYNTHESIS PROTEIN CBIB"/>
    <property type="match status" value="1"/>
</dbReference>
<evidence type="ECO:0000313" key="10">
    <source>
        <dbReference type="EMBL" id="NMG43406.1"/>
    </source>
</evidence>
<evidence type="ECO:0000256" key="2">
    <source>
        <dbReference type="ARBA" id="ARBA00004953"/>
    </source>
</evidence>
<dbReference type="Pfam" id="PF03186">
    <property type="entry name" value="CobD_Cbib"/>
    <property type="match status" value="1"/>
</dbReference>
<keyword evidence="5 9" id="KW-0169">Cobalamin biosynthesis</keyword>
<evidence type="ECO:0000256" key="3">
    <source>
        <dbReference type="ARBA" id="ARBA00006263"/>
    </source>
</evidence>
<dbReference type="InterPro" id="IPR004485">
    <property type="entry name" value="Cobalamin_biosynth_CobD/CbiB"/>
</dbReference>
<keyword evidence="11" id="KW-1185">Reference proteome</keyword>
<organism evidence="10 11">
    <name type="scientific">Aromatoleum toluvorans</name>
    <dbReference type="NCBI Taxonomy" id="92002"/>
    <lineage>
        <taxon>Bacteria</taxon>
        <taxon>Pseudomonadati</taxon>
        <taxon>Pseudomonadota</taxon>
        <taxon>Betaproteobacteria</taxon>
        <taxon>Rhodocyclales</taxon>
        <taxon>Rhodocyclaceae</taxon>
        <taxon>Aromatoleum</taxon>
    </lineage>
</organism>
<name>A0ABX1PY58_9RHOO</name>
<feature type="transmembrane region" description="Helical" evidence="9">
    <location>
        <begin position="75"/>
        <end position="91"/>
    </location>
</feature>
<evidence type="ECO:0000313" key="11">
    <source>
        <dbReference type="Proteomes" id="UP000623795"/>
    </source>
</evidence>
<keyword evidence="8 9" id="KW-0472">Membrane</keyword>
<comment type="caution">
    <text evidence="10">The sequence shown here is derived from an EMBL/GenBank/DDBJ whole genome shotgun (WGS) entry which is preliminary data.</text>
</comment>
<comment type="pathway">
    <text evidence="2 9">Cofactor biosynthesis; adenosylcobalamin biosynthesis.</text>
</comment>
<dbReference type="Proteomes" id="UP000623795">
    <property type="component" value="Unassembled WGS sequence"/>
</dbReference>
<dbReference type="PANTHER" id="PTHR34308:SF1">
    <property type="entry name" value="COBALAMIN BIOSYNTHESIS PROTEIN CBIB"/>
    <property type="match status" value="1"/>
</dbReference>
<keyword evidence="7 9" id="KW-1133">Transmembrane helix</keyword>
<sequence length="308" mass="33829">MTLLSLIVALLLEQVRPLPVRQIVLDPLHRLAGVLVERFNDGQARNGAVAWLLLVVSVVAVGALVFFLLWLAHPLLALAFNIAVLYLTMGFRQESHFFTDIHLALRMGELDRARSLLSEWRGGQYVGASSSEVARLAIEKGLVAAHRNVFGVIFWFIVLPGPSGALLYRLARFLGEEWGERSDAEFGQFGRFAKKAFELIDWLPARLTAASFSVVGDFEDAVFCWRTQAMLWADRASGILIAAGAGALGVRLGMPVHEFGEIVERPEMGVGEEADADYMQSTVGLIWRALVLCLLMLALLVIAGWVGA</sequence>
<dbReference type="HAMAP" id="MF_00024">
    <property type="entry name" value="CobD_CbiB"/>
    <property type="match status" value="1"/>
</dbReference>
<evidence type="ECO:0000256" key="9">
    <source>
        <dbReference type="HAMAP-Rule" id="MF_00024"/>
    </source>
</evidence>
<comment type="subcellular location">
    <subcellularLocation>
        <location evidence="1 9">Cell membrane</location>
        <topology evidence="1 9">Multi-pass membrane protein</topology>
    </subcellularLocation>
</comment>
<feature type="transmembrane region" description="Helical" evidence="9">
    <location>
        <begin position="149"/>
        <end position="171"/>
    </location>
</feature>
<accession>A0ABX1PY58</accession>
<dbReference type="NCBIfam" id="NF005792">
    <property type="entry name" value="PRK07630.1"/>
    <property type="match status" value="1"/>
</dbReference>
<evidence type="ECO:0000256" key="1">
    <source>
        <dbReference type="ARBA" id="ARBA00004651"/>
    </source>
</evidence>
<gene>
    <name evidence="9" type="primary">cobD</name>
    <name evidence="10" type="ORF">GPA22_06620</name>
</gene>
<comment type="caution">
    <text evidence="9">Lacks conserved residue(s) required for the propagation of feature annotation.</text>
</comment>
<feature type="transmembrane region" description="Helical" evidence="9">
    <location>
        <begin position="48"/>
        <end position="70"/>
    </location>
</feature>
<evidence type="ECO:0000256" key="8">
    <source>
        <dbReference type="ARBA" id="ARBA00023136"/>
    </source>
</evidence>
<dbReference type="EMBL" id="WTVN01000007">
    <property type="protein sequence ID" value="NMG43406.1"/>
    <property type="molecule type" value="Genomic_DNA"/>
</dbReference>
<comment type="function">
    <text evidence="9">Converts cobyric acid to cobinamide by the addition of aminopropanol on the F carboxylic group.</text>
</comment>
<keyword evidence="4 9" id="KW-1003">Cell membrane</keyword>
<evidence type="ECO:0000256" key="5">
    <source>
        <dbReference type="ARBA" id="ARBA00022573"/>
    </source>
</evidence>
<dbReference type="RefSeq" id="WP_169255317.1">
    <property type="nucleotide sequence ID" value="NZ_WTVN01000007.1"/>
</dbReference>
<evidence type="ECO:0000256" key="6">
    <source>
        <dbReference type="ARBA" id="ARBA00022692"/>
    </source>
</evidence>
<keyword evidence="6 9" id="KW-0812">Transmembrane</keyword>
<evidence type="ECO:0000256" key="4">
    <source>
        <dbReference type="ARBA" id="ARBA00022475"/>
    </source>
</evidence>
<protein>
    <recommendedName>
        <fullName evidence="9">Cobalamin biosynthesis protein CobD</fullName>
    </recommendedName>
</protein>